<comment type="similarity">
    <text evidence="2">Belongs to the immunoglobulin superfamily. ICAM family.</text>
</comment>
<dbReference type="SUPFAM" id="SSF48726">
    <property type="entry name" value="Immunoglobulin"/>
    <property type="match status" value="2"/>
</dbReference>
<evidence type="ECO:0000256" key="2">
    <source>
        <dbReference type="ARBA" id="ARBA00005925"/>
    </source>
</evidence>
<dbReference type="FunFam" id="2.60.40.10:FF:000194">
    <property type="entry name" value="Intercellular adhesion molecule 1"/>
    <property type="match status" value="1"/>
</dbReference>
<reference evidence="14 15" key="1">
    <citation type="journal article" date="2020" name="Mol. Biol. Evol.">
        <title>Interspecific Gene Flow and the Evolution of Specialization in Black and White Rhinoceros.</title>
        <authorList>
            <person name="Moodley Y."/>
            <person name="Westbury M.V."/>
            <person name="Russo I.M."/>
            <person name="Gopalakrishnan S."/>
            <person name="Rakotoarivelo A."/>
            <person name="Olsen R.A."/>
            <person name="Prost S."/>
            <person name="Tunstall T."/>
            <person name="Ryder O.A."/>
            <person name="Dalen L."/>
            <person name="Bruford M.W."/>
        </authorList>
    </citation>
    <scope>NUCLEOTIDE SEQUENCE [LARGE SCALE GENOMIC DNA]</scope>
    <source>
        <strain evidence="14">SBR-YM</strain>
        <tissue evidence="14">Skin</tissue>
    </source>
</reference>
<protein>
    <recommendedName>
        <fullName evidence="13">Intercellular adhesion molecule N-terminal domain-containing protein</fullName>
    </recommendedName>
</protein>
<evidence type="ECO:0000256" key="11">
    <source>
        <dbReference type="ARBA" id="ARBA00023319"/>
    </source>
</evidence>
<dbReference type="PANTHER" id="PTHR13771:SF3">
    <property type="entry name" value="INTERCELLULAR ADHESION MOLECULE 2"/>
    <property type="match status" value="1"/>
</dbReference>
<dbReference type="InterPro" id="IPR003987">
    <property type="entry name" value="ICAM_VCAM_N"/>
</dbReference>
<evidence type="ECO:0000313" key="14">
    <source>
        <dbReference type="EMBL" id="KAF5924423.1"/>
    </source>
</evidence>
<proteinExistence type="inferred from homology"/>
<keyword evidence="10" id="KW-0325">Glycoprotein</keyword>
<keyword evidence="3 12" id="KW-0812">Transmembrane</keyword>
<keyword evidence="5" id="KW-0677">Repeat</keyword>
<dbReference type="InterPro" id="IPR013783">
    <property type="entry name" value="Ig-like_fold"/>
</dbReference>
<dbReference type="GO" id="GO:0005178">
    <property type="term" value="F:integrin binding"/>
    <property type="evidence" value="ECO:0007669"/>
    <property type="project" value="InterPro"/>
</dbReference>
<comment type="caution">
    <text evidence="14">The sequence shown here is derived from an EMBL/GenBank/DDBJ whole genome shotgun (WGS) entry which is preliminary data.</text>
</comment>
<feature type="transmembrane region" description="Helical" evidence="12">
    <location>
        <begin position="240"/>
        <end position="264"/>
    </location>
</feature>
<evidence type="ECO:0000256" key="12">
    <source>
        <dbReference type="SAM" id="Phobius"/>
    </source>
</evidence>
<evidence type="ECO:0000256" key="9">
    <source>
        <dbReference type="ARBA" id="ARBA00023157"/>
    </source>
</evidence>
<evidence type="ECO:0000256" key="10">
    <source>
        <dbReference type="ARBA" id="ARBA00023180"/>
    </source>
</evidence>
<evidence type="ECO:0000256" key="4">
    <source>
        <dbReference type="ARBA" id="ARBA00022729"/>
    </source>
</evidence>
<name>A0A7J7F8P1_DICBM</name>
<organism evidence="14 15">
    <name type="scientific">Diceros bicornis minor</name>
    <name type="common">South-central black rhinoceros</name>
    <dbReference type="NCBI Taxonomy" id="77932"/>
    <lineage>
        <taxon>Eukaryota</taxon>
        <taxon>Metazoa</taxon>
        <taxon>Chordata</taxon>
        <taxon>Craniata</taxon>
        <taxon>Vertebrata</taxon>
        <taxon>Euteleostomi</taxon>
        <taxon>Mammalia</taxon>
        <taxon>Eutheria</taxon>
        <taxon>Laurasiatheria</taxon>
        <taxon>Perissodactyla</taxon>
        <taxon>Rhinocerotidae</taxon>
        <taxon>Diceros</taxon>
    </lineage>
</organism>
<evidence type="ECO:0000256" key="6">
    <source>
        <dbReference type="ARBA" id="ARBA00022889"/>
    </source>
</evidence>
<evidence type="ECO:0000256" key="1">
    <source>
        <dbReference type="ARBA" id="ARBA00004479"/>
    </source>
</evidence>
<evidence type="ECO:0000256" key="5">
    <source>
        <dbReference type="ARBA" id="ARBA00022737"/>
    </source>
</evidence>
<evidence type="ECO:0000256" key="3">
    <source>
        <dbReference type="ARBA" id="ARBA00022692"/>
    </source>
</evidence>
<dbReference type="InterPro" id="IPR036179">
    <property type="entry name" value="Ig-like_dom_sf"/>
</dbReference>
<evidence type="ECO:0000256" key="8">
    <source>
        <dbReference type="ARBA" id="ARBA00023136"/>
    </source>
</evidence>
<feature type="domain" description="Intercellular adhesion molecule N-terminal" evidence="13">
    <location>
        <begin position="41"/>
        <end position="130"/>
    </location>
</feature>
<keyword evidence="4" id="KW-0732">Signal</keyword>
<dbReference type="InterPro" id="IPR013768">
    <property type="entry name" value="ICAM_N"/>
</dbReference>
<evidence type="ECO:0000313" key="15">
    <source>
        <dbReference type="Proteomes" id="UP000551758"/>
    </source>
</evidence>
<accession>A0A7J7F8P1</accession>
<dbReference type="GO" id="GO:0098609">
    <property type="term" value="P:cell-cell adhesion"/>
    <property type="evidence" value="ECO:0007669"/>
    <property type="project" value="InterPro"/>
</dbReference>
<dbReference type="PANTHER" id="PTHR13771">
    <property type="entry name" value="INTERCELLULAR ADHESION MOLECULE"/>
    <property type="match status" value="1"/>
</dbReference>
<dbReference type="InterPro" id="IPR047012">
    <property type="entry name" value="ICAM_VCAM"/>
</dbReference>
<dbReference type="PRINTS" id="PR01472">
    <property type="entry name" value="ICAMVCAM1"/>
</dbReference>
<dbReference type="Gene3D" id="2.60.40.10">
    <property type="entry name" value="Immunoglobulins"/>
    <property type="match status" value="2"/>
</dbReference>
<dbReference type="FunFam" id="2.60.40.10:FF:000338">
    <property type="entry name" value="intercellular adhesion molecule 5"/>
    <property type="match status" value="1"/>
</dbReference>
<sequence length="287" mass="32195">MPVLRAEWGHAGVVGAQDVGWAQLVGIEDLPGHCRVEGSGEVFEVLMSSERLVVEPGMSWKINCSTNCTQPEKGGLETTLNKTLLVSQTQWKQYLVSSASQDTDVYCYFLCSGEQKLKSLNISVFHPPEQVLLTLQPTRVVLGTSFTVECRVPSVAPLERLTLTLLRGKKTLHNKTFEKTIPDPQEAMAMYSATAHREDGHHNFYCKAELDLRSRGGHIISYVSEPRELEVYEPMQNNQMVIIITVVSVLLFLFVTSILLCFVFGQHWHRHRTGNYRVQGAAACFRA</sequence>
<gene>
    <name evidence="14" type="ORF">HPG69_018824</name>
</gene>
<evidence type="ECO:0000259" key="13">
    <source>
        <dbReference type="Pfam" id="PF03921"/>
    </source>
</evidence>
<keyword evidence="15" id="KW-1185">Reference proteome</keyword>
<dbReference type="Proteomes" id="UP000551758">
    <property type="component" value="Unassembled WGS sequence"/>
</dbReference>
<keyword evidence="9" id="KW-1015">Disulfide bond</keyword>
<dbReference type="EMBL" id="JACDTQ010000987">
    <property type="protein sequence ID" value="KAF5924423.1"/>
    <property type="molecule type" value="Genomic_DNA"/>
</dbReference>
<dbReference type="GO" id="GO:0005886">
    <property type="term" value="C:plasma membrane"/>
    <property type="evidence" value="ECO:0007669"/>
    <property type="project" value="TreeGrafter"/>
</dbReference>
<keyword evidence="8 12" id="KW-0472">Membrane</keyword>
<evidence type="ECO:0000256" key="7">
    <source>
        <dbReference type="ARBA" id="ARBA00022989"/>
    </source>
</evidence>
<keyword evidence="7 12" id="KW-1133">Transmembrane helix</keyword>
<keyword evidence="11" id="KW-0393">Immunoglobulin domain</keyword>
<dbReference type="Pfam" id="PF03921">
    <property type="entry name" value="ICAM_N"/>
    <property type="match status" value="1"/>
</dbReference>
<keyword evidence="6" id="KW-0130">Cell adhesion</keyword>
<dbReference type="AlphaFoldDB" id="A0A7J7F8P1"/>
<comment type="subcellular location">
    <subcellularLocation>
        <location evidence="1">Membrane</location>
        <topology evidence="1">Single-pass type I membrane protein</topology>
    </subcellularLocation>
</comment>